<dbReference type="EMBL" id="MCGE01000005">
    <property type="protein sequence ID" value="ORZ21063.1"/>
    <property type="molecule type" value="Genomic_DNA"/>
</dbReference>
<dbReference type="STRING" id="90262.A0A1X2ISW8"/>
<dbReference type="InterPro" id="IPR009030">
    <property type="entry name" value="Growth_fac_rcpt_cys_sf"/>
</dbReference>
<keyword evidence="4" id="KW-1185">Reference proteome</keyword>
<evidence type="ECO:0000313" key="3">
    <source>
        <dbReference type="EMBL" id="ORZ21063.1"/>
    </source>
</evidence>
<accession>A0A1X2ISW8</accession>
<evidence type="ECO:0000256" key="2">
    <source>
        <dbReference type="SAM" id="Phobius"/>
    </source>
</evidence>
<dbReference type="SUPFAM" id="SSF53822">
    <property type="entry name" value="Periplasmic binding protein-like I"/>
    <property type="match status" value="1"/>
</dbReference>
<dbReference type="OrthoDB" id="60033at2759"/>
<organism evidence="3 4">
    <name type="scientific">Absidia repens</name>
    <dbReference type="NCBI Taxonomy" id="90262"/>
    <lineage>
        <taxon>Eukaryota</taxon>
        <taxon>Fungi</taxon>
        <taxon>Fungi incertae sedis</taxon>
        <taxon>Mucoromycota</taxon>
        <taxon>Mucoromycotina</taxon>
        <taxon>Mucoromycetes</taxon>
        <taxon>Mucorales</taxon>
        <taxon>Cunninghamellaceae</taxon>
        <taxon>Absidia</taxon>
    </lineage>
</organism>
<dbReference type="Gene3D" id="3.40.50.2300">
    <property type="match status" value="2"/>
</dbReference>
<feature type="compositionally biased region" description="Low complexity" evidence="1">
    <location>
        <begin position="646"/>
        <end position="661"/>
    </location>
</feature>
<dbReference type="CDD" id="cd00185">
    <property type="entry name" value="TNFRSF"/>
    <property type="match status" value="1"/>
</dbReference>
<feature type="region of interest" description="Disordered" evidence="1">
    <location>
        <begin position="642"/>
        <end position="695"/>
    </location>
</feature>
<feature type="transmembrane region" description="Helical" evidence="2">
    <location>
        <begin position="566"/>
        <end position="590"/>
    </location>
</feature>
<keyword evidence="2" id="KW-1133">Transmembrane helix</keyword>
<dbReference type="SUPFAM" id="SSF57184">
    <property type="entry name" value="Growth factor receptor domain"/>
    <property type="match status" value="1"/>
</dbReference>
<dbReference type="Gene3D" id="2.10.50.10">
    <property type="entry name" value="Tumor Necrosis Factor Receptor, subunit A, domain 2"/>
    <property type="match status" value="1"/>
</dbReference>
<evidence type="ECO:0000313" key="4">
    <source>
        <dbReference type="Proteomes" id="UP000193560"/>
    </source>
</evidence>
<feature type="compositionally biased region" description="Low complexity" evidence="1">
    <location>
        <begin position="668"/>
        <end position="690"/>
    </location>
</feature>
<sequence>MVAQQLQKHGFNRTLAISHKKNIEGETNARLEAIAKFLNNDPYPVLMRPDNSTGSTVESIRNYFLTGNFDSIISLGGMTSSDLVINTALEIHALQPQRRFDTILIDFGGQNMTTLFELRPDSTFAVNQLPYYQTALPVFYVYLEFITGHTIFGNQTIPTGPNFVTNDTVKQYLGYVELRPFTTKSKTSLVGAFIPNAYGDTYGRNVLAGVNQLSQKIGWTVTDALQSDYIGYYPTALSAFNDLIHQNGTGVIMMGNSDNLLNYMVNVTTTSNTPLAILGFQFGYPDTQPFASAINVNIDFEYLSRSVARDAVDIGIKNPLCFSEQRLFVNDYFCNILYRQYKDMATTPIPTEKEVVHTLNITSQSSVERQLAWTLDNLRTENYTADAILTFSEYIFDAVNMRFLQNYTPSEVALYSAADRFDELQALLDLRLNTSWSLNTYSLGFLSVLNLLVAETIEDLPWKDTFVRPVRMEYVCPPGTYYLTLSRSSYCLDDHGIGRSSIQCIPCPLNQYSSQPDQITCLPCQNGTVSSLNSTSCVSCYDSNVAQFETCIEYIQQEQQKGNQRILSIVLPIVLTLLLVLASWLVYCFLKRRKENNRGVDLGEEDSWLLSYDTLTHSSQTQIFMNRTPTDEQEDFLVAQTDTENSSSAPASPGLSPTTAPLLPNIQSTDDSTTASNSSNNNDIRSSNVSQRSFTTGRNNLQCNEKLDGIEGPSTVANTHWAITNSKCNTRKRSRIEAYLSVTKRTHFLRNTIGRQ</sequence>
<proteinExistence type="predicted"/>
<keyword evidence="2" id="KW-0812">Transmembrane</keyword>
<keyword evidence="2" id="KW-0472">Membrane</keyword>
<reference evidence="3 4" key="1">
    <citation type="submission" date="2016-07" db="EMBL/GenBank/DDBJ databases">
        <title>Pervasive Adenine N6-methylation of Active Genes in Fungi.</title>
        <authorList>
            <consortium name="DOE Joint Genome Institute"/>
            <person name="Mondo S.J."/>
            <person name="Dannebaum R.O."/>
            <person name="Kuo R.C."/>
            <person name="Labutti K."/>
            <person name="Haridas S."/>
            <person name="Kuo A."/>
            <person name="Salamov A."/>
            <person name="Ahrendt S.R."/>
            <person name="Lipzen A."/>
            <person name="Sullivan W."/>
            <person name="Andreopoulos W.B."/>
            <person name="Clum A."/>
            <person name="Lindquist E."/>
            <person name="Daum C."/>
            <person name="Ramamoorthy G.K."/>
            <person name="Gryganskyi A."/>
            <person name="Culley D."/>
            <person name="Magnuson J.K."/>
            <person name="James T.Y."/>
            <person name="O'Malley M.A."/>
            <person name="Stajich J.E."/>
            <person name="Spatafora J.W."/>
            <person name="Visel A."/>
            <person name="Grigoriev I.V."/>
        </authorList>
    </citation>
    <scope>NUCLEOTIDE SEQUENCE [LARGE SCALE GENOMIC DNA]</scope>
    <source>
        <strain evidence="3 4">NRRL 1336</strain>
    </source>
</reference>
<dbReference type="AlphaFoldDB" id="A0A1X2ISW8"/>
<name>A0A1X2ISW8_9FUNG</name>
<comment type="caution">
    <text evidence="3">The sequence shown here is derived from an EMBL/GenBank/DDBJ whole genome shotgun (WGS) entry which is preliminary data.</text>
</comment>
<dbReference type="InterPro" id="IPR028082">
    <property type="entry name" value="Peripla_BP_I"/>
</dbReference>
<evidence type="ECO:0008006" key="5">
    <source>
        <dbReference type="Google" id="ProtNLM"/>
    </source>
</evidence>
<protein>
    <recommendedName>
        <fullName evidence="5">Periplasmic binding protein-like I</fullName>
    </recommendedName>
</protein>
<evidence type="ECO:0000256" key="1">
    <source>
        <dbReference type="SAM" id="MobiDB-lite"/>
    </source>
</evidence>
<dbReference type="Proteomes" id="UP000193560">
    <property type="component" value="Unassembled WGS sequence"/>
</dbReference>
<gene>
    <name evidence="3" type="ORF">BCR42DRAFT_186314</name>
</gene>